<dbReference type="InterPro" id="IPR004658">
    <property type="entry name" value="OMP_Slp"/>
</dbReference>
<dbReference type="PANTHER" id="PTHR37530">
    <property type="entry name" value="OUTER MEMBRANE PROTEIN SLP"/>
    <property type="match status" value="1"/>
</dbReference>
<protein>
    <submittedName>
        <fullName evidence="2">Slp/YeaY family lipoprotein</fullName>
    </submittedName>
</protein>
<keyword evidence="1" id="KW-0732">Signal</keyword>
<keyword evidence="2" id="KW-0449">Lipoprotein</keyword>
<dbReference type="AlphaFoldDB" id="A0AAJ5UIR2"/>
<gene>
    <name evidence="2" type="ORF">OK117_05785</name>
</gene>
<dbReference type="EMBL" id="CP109886">
    <property type="protein sequence ID" value="WCF29365.1"/>
    <property type="molecule type" value="Genomic_DNA"/>
</dbReference>
<dbReference type="PANTHER" id="PTHR37530:SF1">
    <property type="entry name" value="OUTER MEMBRANE PROTEIN SLP"/>
    <property type="match status" value="1"/>
</dbReference>
<dbReference type="RefSeq" id="WP_024748886.1">
    <property type="nucleotide sequence ID" value="NZ_CP109886.1"/>
</dbReference>
<accession>A0AAJ5UIR2</accession>
<evidence type="ECO:0000256" key="1">
    <source>
        <dbReference type="SAM" id="SignalP"/>
    </source>
</evidence>
<dbReference type="Proteomes" id="UP001211513">
    <property type="component" value="Chromosome"/>
</dbReference>
<organism evidence="2 3">
    <name type="scientific">Xylella fastidiosa subsp. fastidiosa</name>
    <dbReference type="NCBI Taxonomy" id="644356"/>
    <lineage>
        <taxon>Bacteria</taxon>
        <taxon>Pseudomonadati</taxon>
        <taxon>Pseudomonadota</taxon>
        <taxon>Gammaproteobacteria</taxon>
        <taxon>Lysobacterales</taxon>
        <taxon>Lysobacteraceae</taxon>
        <taxon>Xylella</taxon>
    </lineage>
</organism>
<name>A0AAJ5UIR2_XYLFS</name>
<dbReference type="PROSITE" id="PS51257">
    <property type="entry name" value="PROKAR_LIPOPROTEIN"/>
    <property type="match status" value="1"/>
</dbReference>
<feature type="signal peptide" evidence="1">
    <location>
        <begin position="1"/>
        <end position="22"/>
    </location>
</feature>
<dbReference type="PIRSF" id="PIRSF004982">
    <property type="entry name" value="SlP"/>
    <property type="match status" value="1"/>
</dbReference>
<dbReference type="Pfam" id="PF03843">
    <property type="entry name" value="Slp"/>
    <property type="match status" value="1"/>
</dbReference>
<reference evidence="2" key="2">
    <citation type="submission" date="2022-10" db="EMBL/GenBank/DDBJ databases">
        <authorList>
            <person name="Landa B."/>
            <person name="Arias-Giraldo L.F."/>
            <person name="Roman-Ecija M."/>
            <person name="Velasco-Amo M.P."/>
            <person name="De La Fuente L."/>
            <person name="Marco-Noales E."/>
            <person name="Moralejo E."/>
        </authorList>
    </citation>
    <scope>NUCLEOTIDE SEQUENCE</scope>
    <source>
        <strain evidence="2">CFBP8073</strain>
    </source>
</reference>
<evidence type="ECO:0000313" key="3">
    <source>
        <dbReference type="Proteomes" id="UP001211513"/>
    </source>
</evidence>
<proteinExistence type="predicted"/>
<feature type="chain" id="PRO_5042507832" evidence="1">
    <location>
        <begin position="23"/>
        <end position="173"/>
    </location>
</feature>
<sequence length="173" mass="19495">MRTRLLVPFTVLLMLAACTTVPKPLQGQFSAITPSDSVTNPQIGSLVRWGGKIIKTIPSHSQTCFEMISRQLGPSGRPDSDTGDTNGGRFIACRSGFYDPAIFAPGREVTFIGKIESYENKYIGEYDYKLPKVSADVIYLWPVIRHVEVVPIYPYGPWGPPGPWGWNYPRWWW</sequence>
<dbReference type="GO" id="GO:0019867">
    <property type="term" value="C:outer membrane"/>
    <property type="evidence" value="ECO:0007669"/>
    <property type="project" value="InterPro"/>
</dbReference>
<evidence type="ECO:0000313" key="2">
    <source>
        <dbReference type="EMBL" id="WCF29365.1"/>
    </source>
</evidence>
<reference evidence="2" key="1">
    <citation type="journal article" date="2022" name="Phytopathology">
        <title>Complete circularized genome resources of seven strains of Xylella fastidiosa subsp. fastidiosa using hybrid assembly reveals unknown plasmids.</title>
        <authorList>
            <person name="Velasco-Amo M.D.P."/>
            <person name="Arias-Giraldo L.F.F."/>
            <person name="Ecija M.R."/>
            <person name="De La Fuente L."/>
            <person name="Marco-Noales E."/>
            <person name="Moralejo E."/>
            <person name="Navas-Cort J.A."/>
            <person name="Landa B.B."/>
        </authorList>
    </citation>
    <scope>NUCLEOTIDE SEQUENCE</scope>
    <source>
        <strain evidence="2">CFBP8073</strain>
    </source>
</reference>